<feature type="transmembrane region" description="Helical" evidence="1">
    <location>
        <begin position="49"/>
        <end position="74"/>
    </location>
</feature>
<evidence type="ECO:0000313" key="3">
    <source>
        <dbReference type="Proteomes" id="UP000824082"/>
    </source>
</evidence>
<keyword evidence="1" id="KW-0812">Transmembrane</keyword>
<evidence type="ECO:0000256" key="1">
    <source>
        <dbReference type="SAM" id="Phobius"/>
    </source>
</evidence>
<reference evidence="2" key="2">
    <citation type="journal article" date="2021" name="PeerJ">
        <title>Extensive microbial diversity within the chicken gut microbiome revealed by metagenomics and culture.</title>
        <authorList>
            <person name="Gilroy R."/>
            <person name="Ravi A."/>
            <person name="Getino M."/>
            <person name="Pursley I."/>
            <person name="Horton D.L."/>
            <person name="Alikhan N.F."/>
            <person name="Baker D."/>
            <person name="Gharbi K."/>
            <person name="Hall N."/>
            <person name="Watson M."/>
            <person name="Adriaenssens E.M."/>
            <person name="Foster-Nyarko E."/>
            <person name="Jarju S."/>
            <person name="Secka A."/>
            <person name="Antonio M."/>
            <person name="Oren A."/>
            <person name="Chaudhuri R.R."/>
            <person name="La Ragione R."/>
            <person name="Hildebrand F."/>
            <person name="Pallen M.J."/>
        </authorList>
    </citation>
    <scope>NUCLEOTIDE SEQUENCE</scope>
    <source>
        <strain evidence="2">4509</strain>
    </source>
</reference>
<sequence>MEPQNNFFHYTYSAKQQEEIQHIREKYLPKTEDKMEQLRRLDRSATKKGTIVSVTLGVIGCLVMGIGMCCTMVWDERFFLFGVIFGLLGIALVVSAYPLFSYITKKQREKLAPQILKLTEELSKPE</sequence>
<dbReference type="Proteomes" id="UP000824082">
    <property type="component" value="Unassembled WGS sequence"/>
</dbReference>
<feature type="transmembrane region" description="Helical" evidence="1">
    <location>
        <begin position="80"/>
        <end position="100"/>
    </location>
</feature>
<dbReference type="EMBL" id="DVMX01000017">
    <property type="protein sequence ID" value="HIU41093.1"/>
    <property type="molecule type" value="Genomic_DNA"/>
</dbReference>
<comment type="caution">
    <text evidence="2">The sequence shown here is derived from an EMBL/GenBank/DDBJ whole genome shotgun (WGS) entry which is preliminary data.</text>
</comment>
<accession>A0A9D1IPE9</accession>
<keyword evidence="1" id="KW-0472">Membrane</keyword>
<gene>
    <name evidence="2" type="ORF">IAD19_00910</name>
</gene>
<proteinExistence type="predicted"/>
<evidence type="ECO:0008006" key="4">
    <source>
        <dbReference type="Google" id="ProtNLM"/>
    </source>
</evidence>
<organism evidence="2 3">
    <name type="scientific">Candidatus Egerieicola faecale</name>
    <dbReference type="NCBI Taxonomy" id="2840774"/>
    <lineage>
        <taxon>Bacteria</taxon>
        <taxon>Bacillati</taxon>
        <taxon>Bacillota</taxon>
        <taxon>Clostridia</taxon>
        <taxon>Eubacteriales</taxon>
        <taxon>Oscillospiraceae</taxon>
        <taxon>Oscillospiraceae incertae sedis</taxon>
        <taxon>Candidatus Egerieicola</taxon>
    </lineage>
</organism>
<evidence type="ECO:0000313" key="2">
    <source>
        <dbReference type="EMBL" id="HIU41093.1"/>
    </source>
</evidence>
<keyword evidence="1" id="KW-1133">Transmembrane helix</keyword>
<name>A0A9D1IPE9_9FIRM</name>
<dbReference type="AlphaFoldDB" id="A0A9D1IPE9"/>
<protein>
    <recommendedName>
        <fullName evidence="4">Transmembrane protein</fullName>
    </recommendedName>
</protein>
<reference evidence="2" key="1">
    <citation type="submission" date="2020-10" db="EMBL/GenBank/DDBJ databases">
        <authorList>
            <person name="Gilroy R."/>
        </authorList>
    </citation>
    <scope>NUCLEOTIDE SEQUENCE</scope>
    <source>
        <strain evidence="2">4509</strain>
    </source>
</reference>